<dbReference type="InterPro" id="IPR022890">
    <property type="entry name" value="Fd--NADP_Rdtase_type_2"/>
</dbReference>
<comment type="catalytic activity">
    <reaction evidence="6">
        <text>2 reduced [2Fe-2S]-[ferredoxin] + NADP(+) + H(+) = 2 oxidized [2Fe-2S]-[ferredoxin] + NADPH</text>
        <dbReference type="Rhea" id="RHEA:20125"/>
        <dbReference type="Rhea" id="RHEA-COMP:10000"/>
        <dbReference type="Rhea" id="RHEA-COMP:10001"/>
        <dbReference type="ChEBI" id="CHEBI:15378"/>
        <dbReference type="ChEBI" id="CHEBI:33737"/>
        <dbReference type="ChEBI" id="CHEBI:33738"/>
        <dbReference type="ChEBI" id="CHEBI:57783"/>
        <dbReference type="ChEBI" id="CHEBI:58349"/>
        <dbReference type="EC" id="1.18.1.2"/>
    </reaction>
</comment>
<name>A0A2S2C802_9NOCA</name>
<evidence type="ECO:0000256" key="5">
    <source>
        <dbReference type="ARBA" id="ARBA00048132"/>
    </source>
</evidence>
<feature type="binding site" evidence="6">
    <location>
        <position position="52"/>
    </location>
    <ligand>
        <name>FAD</name>
        <dbReference type="ChEBI" id="CHEBI:57692"/>
    </ligand>
</feature>
<feature type="binding site" evidence="6">
    <location>
        <position position="285"/>
    </location>
    <ligand>
        <name>FAD</name>
        <dbReference type="ChEBI" id="CHEBI:57692"/>
    </ligand>
</feature>
<dbReference type="PRINTS" id="PR00368">
    <property type="entry name" value="FADPNR"/>
</dbReference>
<gene>
    <name evidence="8" type="ORF">CBI38_37000</name>
</gene>
<keyword evidence="8" id="KW-0614">Plasmid</keyword>
<dbReference type="SUPFAM" id="SSF51905">
    <property type="entry name" value="FAD/NAD(P)-binding domain"/>
    <property type="match status" value="1"/>
</dbReference>
<comment type="cofactor">
    <cofactor evidence="6">
        <name>FAD</name>
        <dbReference type="ChEBI" id="CHEBI:57692"/>
    </cofactor>
    <text evidence="6">Binds 1 FAD per subunit.</text>
</comment>
<comment type="subunit">
    <text evidence="6">Homodimer.</text>
</comment>
<dbReference type="InterPro" id="IPR023753">
    <property type="entry name" value="FAD/NAD-binding_dom"/>
</dbReference>
<dbReference type="EMBL" id="CP021357">
    <property type="protein sequence ID" value="AWK77001.1"/>
    <property type="molecule type" value="Genomic_DNA"/>
</dbReference>
<feature type="binding site" evidence="6">
    <location>
        <position position="92"/>
    </location>
    <ligand>
        <name>FAD</name>
        <dbReference type="ChEBI" id="CHEBI:57692"/>
    </ligand>
</feature>
<accession>A0A2S2C802</accession>
<dbReference type="InterPro" id="IPR050097">
    <property type="entry name" value="Ferredoxin-NADP_redctase_2"/>
</dbReference>
<evidence type="ECO:0000313" key="8">
    <source>
        <dbReference type="EMBL" id="AWK77001.1"/>
    </source>
</evidence>
<dbReference type="GO" id="GO:0004324">
    <property type="term" value="F:ferredoxin-NADP+ reductase activity"/>
    <property type="evidence" value="ECO:0007669"/>
    <property type="project" value="UniProtKB-UniRule"/>
</dbReference>
<keyword evidence="9" id="KW-1185">Reference proteome</keyword>
<feature type="binding site" evidence="6">
    <location>
        <position position="47"/>
    </location>
    <ligand>
        <name>FAD</name>
        <dbReference type="ChEBI" id="CHEBI:57692"/>
    </ligand>
</feature>
<evidence type="ECO:0000313" key="9">
    <source>
        <dbReference type="Proteomes" id="UP000245711"/>
    </source>
</evidence>
<dbReference type="Proteomes" id="UP000245711">
    <property type="component" value="Plasmid pRB11"/>
</dbReference>
<evidence type="ECO:0000256" key="3">
    <source>
        <dbReference type="ARBA" id="ARBA00022857"/>
    </source>
</evidence>
<keyword evidence="3 6" id="KW-0521">NADP</keyword>
<comment type="caution">
    <text evidence="6">Lacks conserved residue(s) required for the propagation of feature annotation.</text>
</comment>
<evidence type="ECO:0000259" key="7">
    <source>
        <dbReference type="Pfam" id="PF07992"/>
    </source>
</evidence>
<feature type="binding site" evidence="6">
    <location>
        <position position="326"/>
    </location>
    <ligand>
        <name>FAD</name>
        <dbReference type="ChEBI" id="CHEBI:57692"/>
    </ligand>
</feature>
<feature type="binding site" evidence="6">
    <location>
        <position position="39"/>
    </location>
    <ligand>
        <name>FAD</name>
        <dbReference type="ChEBI" id="CHEBI:57692"/>
    </ligand>
</feature>
<proteinExistence type="inferred from homology"/>
<evidence type="ECO:0000256" key="4">
    <source>
        <dbReference type="ARBA" id="ARBA00023002"/>
    </source>
</evidence>
<geneLocation type="plasmid" evidence="9">
    <name>prb11</name>
</geneLocation>
<dbReference type="OrthoDB" id="9806179at2"/>
<sequence>MDSTEYSVDVDLLIVGAGPVGLYGAYYAGFRGLSVAVIDALPNPGGQITAMYPEKPIFDIAGFPAIKGQKLIDGLLEQGAPFQSTYLLGQQAVSLDPVGDRWKIVTSTGQQILASAVVITAGVGSVSPRPLPCGEEFTGKGVQYFVPKLDVLDGQDVLVVGGGDSAVDWALASVERARSTTLVHRRKQFRAHAHSVKLLQESSCRQLVDAEITSLHGNGSVESAVVNVKAAAEPVTVPCTLVVAALGFTMQLGPLANWGLELENRSILVDTAMRTNRNGIFAAGDIATYPGKVKLIAVGFGEVASAVNNAAAVLQPEVGLAPGHSSDNAPAFAAIS</sequence>
<dbReference type="GO" id="GO:0050660">
    <property type="term" value="F:flavin adenine dinucleotide binding"/>
    <property type="evidence" value="ECO:0007669"/>
    <property type="project" value="UniProtKB-UniRule"/>
</dbReference>
<organism evidence="8 9">
    <name type="scientific">Rhodococcus oxybenzonivorans</name>
    <dbReference type="NCBI Taxonomy" id="1990687"/>
    <lineage>
        <taxon>Bacteria</taxon>
        <taxon>Bacillati</taxon>
        <taxon>Actinomycetota</taxon>
        <taxon>Actinomycetes</taxon>
        <taxon>Mycobacteriales</taxon>
        <taxon>Nocardiaceae</taxon>
        <taxon>Rhodococcus</taxon>
    </lineage>
</organism>
<dbReference type="AlphaFoldDB" id="A0A2S2C802"/>
<reference evidence="8 9" key="1">
    <citation type="submission" date="2017-05" db="EMBL/GenBank/DDBJ databases">
        <title>Isolation of Rhodococcus sp. S2-17 biodegrading of BP-3.</title>
        <authorList>
            <person name="Lee Y."/>
            <person name="Kim K.H."/>
            <person name="Chun B.H."/>
            <person name="Jung H.S."/>
            <person name="Jeon C.O."/>
        </authorList>
    </citation>
    <scope>NUCLEOTIDE SEQUENCE [LARGE SCALE GENOMIC DNA]</scope>
    <source>
        <strain evidence="8 9">S2-17</strain>
        <plasmid evidence="9">prb11</plasmid>
    </source>
</reference>
<evidence type="ECO:0000256" key="2">
    <source>
        <dbReference type="ARBA" id="ARBA00022827"/>
    </source>
</evidence>
<dbReference type="GO" id="GO:0004791">
    <property type="term" value="F:thioredoxin-disulfide reductase (NADPH) activity"/>
    <property type="evidence" value="ECO:0007669"/>
    <property type="project" value="UniProtKB-EC"/>
</dbReference>
<keyword evidence="4 6" id="KW-0560">Oxidoreductase</keyword>
<protein>
    <recommendedName>
        <fullName evidence="6">Ferredoxin--NADP reductase</fullName>
        <shortName evidence="6">FNR</shortName>
        <shortName evidence="6">Fd-NADP(+) reductase</shortName>
        <ecNumber evidence="6">1.18.1.2</ecNumber>
    </recommendedName>
</protein>
<dbReference type="PRINTS" id="PR00469">
    <property type="entry name" value="PNDRDTASEII"/>
</dbReference>
<keyword evidence="1 6" id="KW-0285">Flavoprotein</keyword>
<evidence type="ECO:0000256" key="1">
    <source>
        <dbReference type="ARBA" id="ARBA00022630"/>
    </source>
</evidence>
<dbReference type="PANTHER" id="PTHR48105">
    <property type="entry name" value="THIOREDOXIN REDUCTASE 1-RELATED-RELATED"/>
    <property type="match status" value="1"/>
</dbReference>
<feature type="domain" description="FAD/NAD(P)-binding" evidence="7">
    <location>
        <begin position="11"/>
        <end position="293"/>
    </location>
</feature>
<evidence type="ECO:0000256" key="6">
    <source>
        <dbReference type="HAMAP-Rule" id="MF_01685"/>
    </source>
</evidence>
<dbReference type="InterPro" id="IPR036188">
    <property type="entry name" value="FAD/NAD-bd_sf"/>
</dbReference>
<dbReference type="Pfam" id="PF07992">
    <property type="entry name" value="Pyr_redox_2"/>
    <property type="match status" value="1"/>
</dbReference>
<dbReference type="KEGG" id="roz:CBI38_37000"/>
<keyword evidence="2 6" id="KW-0274">FAD</keyword>
<comment type="catalytic activity">
    <reaction evidence="5">
        <text>[thioredoxin]-dithiol + NADP(+) = [thioredoxin]-disulfide + NADPH + H(+)</text>
        <dbReference type="Rhea" id="RHEA:20345"/>
        <dbReference type="Rhea" id="RHEA-COMP:10698"/>
        <dbReference type="Rhea" id="RHEA-COMP:10700"/>
        <dbReference type="ChEBI" id="CHEBI:15378"/>
        <dbReference type="ChEBI" id="CHEBI:29950"/>
        <dbReference type="ChEBI" id="CHEBI:50058"/>
        <dbReference type="ChEBI" id="CHEBI:57783"/>
        <dbReference type="ChEBI" id="CHEBI:58349"/>
        <dbReference type="EC" id="1.8.1.9"/>
    </reaction>
</comment>
<dbReference type="EC" id="1.18.1.2" evidence="6"/>
<dbReference type="GO" id="GO:0050661">
    <property type="term" value="F:NADP binding"/>
    <property type="evidence" value="ECO:0007669"/>
    <property type="project" value="UniProtKB-UniRule"/>
</dbReference>
<dbReference type="RefSeq" id="WP_109336407.1">
    <property type="nucleotide sequence ID" value="NZ_CP021357.1"/>
</dbReference>
<comment type="similarity">
    <text evidence="6">Belongs to the ferredoxin--NADP reductase type 2 family.</text>
</comment>
<dbReference type="Gene3D" id="3.50.50.60">
    <property type="entry name" value="FAD/NAD(P)-binding domain"/>
    <property type="match status" value="2"/>
</dbReference>
<dbReference type="HAMAP" id="MF_01685">
    <property type="entry name" value="FENR2"/>
    <property type="match status" value="1"/>
</dbReference>